<dbReference type="EMBL" id="CP003051">
    <property type="protein sequence ID" value="AGA89065.1"/>
    <property type="molecule type" value="Genomic_DNA"/>
</dbReference>
<sequence length="185" mass="21230">MKSWLRRKLPSPSKFRENRQLGFLGRLMQDPRLWYLNRRSVAGGAAVGGFFMFFPPLGQPLFAAAAAIRARVNLPVAVALALLTNPLTIPPLYYGSYWIGAHLLDRPPIAFRVEFWMDYHNWLDVLAPLFLGNLLCAAACGTIGYFMVQTLWRWRLRREIAERRRRLQRSASATGVRQPSSIRRT</sequence>
<evidence type="ECO:0000313" key="3">
    <source>
        <dbReference type="EMBL" id="AGA89065.1"/>
    </source>
</evidence>
<keyword evidence="4" id="KW-1185">Reference proteome</keyword>
<dbReference type="Pfam" id="PF09835">
    <property type="entry name" value="DUF2062"/>
    <property type="match status" value="1"/>
</dbReference>
<accession>L0GUM6</accession>
<protein>
    <recommendedName>
        <fullName evidence="2">DUF2062 domain-containing protein</fullName>
    </recommendedName>
</protein>
<dbReference type="Proteomes" id="UP000010816">
    <property type="component" value="Chromosome"/>
</dbReference>
<dbReference type="PANTHER" id="PTHR40547:SF1">
    <property type="entry name" value="SLL0298 PROTEIN"/>
    <property type="match status" value="1"/>
</dbReference>
<keyword evidence="1" id="KW-0812">Transmembrane</keyword>
<name>L0GUM6_9GAMM</name>
<keyword evidence="1" id="KW-0472">Membrane</keyword>
<dbReference type="STRING" id="765912.Thimo_0192"/>
<dbReference type="KEGG" id="tmb:Thimo_0192"/>
<dbReference type="HOGENOM" id="CLU_102912_3_0_6"/>
<organism evidence="3 4">
    <name type="scientific">Thioflavicoccus mobilis 8321</name>
    <dbReference type="NCBI Taxonomy" id="765912"/>
    <lineage>
        <taxon>Bacteria</taxon>
        <taxon>Pseudomonadati</taxon>
        <taxon>Pseudomonadota</taxon>
        <taxon>Gammaproteobacteria</taxon>
        <taxon>Chromatiales</taxon>
        <taxon>Chromatiaceae</taxon>
        <taxon>Thioflavicoccus</taxon>
    </lineage>
</organism>
<feature type="transmembrane region" description="Helical" evidence="1">
    <location>
        <begin position="36"/>
        <end position="54"/>
    </location>
</feature>
<dbReference type="RefSeq" id="WP_015279215.1">
    <property type="nucleotide sequence ID" value="NC_019940.1"/>
</dbReference>
<dbReference type="AlphaFoldDB" id="L0GUM6"/>
<dbReference type="eggNOG" id="COG3216">
    <property type="taxonomic scope" value="Bacteria"/>
</dbReference>
<evidence type="ECO:0000313" key="4">
    <source>
        <dbReference type="Proteomes" id="UP000010816"/>
    </source>
</evidence>
<gene>
    <name evidence="3" type="ORF">Thimo_0192</name>
</gene>
<feature type="domain" description="DUF2062" evidence="2">
    <location>
        <begin position="23"/>
        <end position="159"/>
    </location>
</feature>
<keyword evidence="1" id="KW-1133">Transmembrane helix</keyword>
<evidence type="ECO:0000259" key="2">
    <source>
        <dbReference type="Pfam" id="PF09835"/>
    </source>
</evidence>
<dbReference type="PANTHER" id="PTHR40547">
    <property type="entry name" value="SLL0298 PROTEIN"/>
    <property type="match status" value="1"/>
</dbReference>
<evidence type="ECO:0000256" key="1">
    <source>
        <dbReference type="SAM" id="Phobius"/>
    </source>
</evidence>
<reference evidence="3 4" key="1">
    <citation type="submission" date="2011-09" db="EMBL/GenBank/DDBJ databases">
        <title>Complete sequence of chromosome of Thioflavicoccus mobilis 8321.</title>
        <authorList>
            <consortium name="US DOE Joint Genome Institute"/>
            <person name="Lucas S."/>
            <person name="Han J."/>
            <person name="Lapidus A."/>
            <person name="Cheng J.-F."/>
            <person name="Goodwin L."/>
            <person name="Pitluck S."/>
            <person name="Peters L."/>
            <person name="Ovchinnikova G."/>
            <person name="Lu M."/>
            <person name="Detter J.C."/>
            <person name="Han C."/>
            <person name="Tapia R."/>
            <person name="Land M."/>
            <person name="Hauser L."/>
            <person name="Kyrpides N."/>
            <person name="Ivanova N."/>
            <person name="Pagani I."/>
            <person name="Vogl K."/>
            <person name="Liu Z."/>
            <person name="Imhoff J."/>
            <person name="Thiel V."/>
            <person name="Frigaard N.-U."/>
            <person name="Bryant D."/>
            <person name="Woyke T."/>
        </authorList>
    </citation>
    <scope>NUCLEOTIDE SEQUENCE [LARGE SCALE GENOMIC DNA]</scope>
    <source>
        <strain evidence="3 4">8321</strain>
    </source>
</reference>
<proteinExistence type="predicted"/>
<feature type="transmembrane region" description="Helical" evidence="1">
    <location>
        <begin position="125"/>
        <end position="148"/>
    </location>
</feature>
<dbReference type="InterPro" id="IPR018639">
    <property type="entry name" value="DUF2062"/>
</dbReference>